<comment type="caution">
    <text evidence="1">The sequence shown here is derived from an EMBL/GenBank/DDBJ whole genome shotgun (WGS) entry which is preliminary data.</text>
</comment>
<dbReference type="Proteomes" id="UP001158730">
    <property type="component" value="Unassembled WGS sequence"/>
</dbReference>
<sequence length="52" mass="5784">MHTLNPSRLRAAAHRRMAFAALRADSSAATRLARYQHHITKARALESKGGEQ</sequence>
<proteinExistence type="predicted"/>
<accession>A0AA42N3B9</accession>
<dbReference type="EMBL" id="JAOBYN010000015">
    <property type="protein sequence ID" value="MDH1056345.1"/>
    <property type="molecule type" value="Genomic_DNA"/>
</dbReference>
<evidence type="ECO:0000313" key="1">
    <source>
        <dbReference type="EMBL" id="MDH1056345.1"/>
    </source>
</evidence>
<protein>
    <submittedName>
        <fullName evidence="1">Uncharacterized protein</fullName>
    </submittedName>
</protein>
<reference evidence="1" key="1">
    <citation type="submission" date="2022-09" db="EMBL/GenBank/DDBJ databases">
        <title>Intensive care unit water sources are persistently colonized with multi-drug resistant bacteria and are the site of extensive horizontal gene transfer of antibiotic resistance genes.</title>
        <authorList>
            <person name="Diorio-Toth L."/>
        </authorList>
    </citation>
    <scope>NUCLEOTIDE SEQUENCE</scope>
    <source>
        <strain evidence="1">GD03990</strain>
    </source>
</reference>
<name>A0AA42N3B9_AQUAC</name>
<evidence type="ECO:0000313" key="2">
    <source>
        <dbReference type="Proteomes" id="UP001158730"/>
    </source>
</evidence>
<dbReference type="AlphaFoldDB" id="A0AA42N3B9"/>
<gene>
    <name evidence="1" type="ORF">N5C05_16490</name>
</gene>
<dbReference type="RefSeq" id="WP_280054762.1">
    <property type="nucleotide sequence ID" value="NZ_JAOBYN010000015.1"/>
</dbReference>
<organism evidence="1 2">
    <name type="scientific">Aquipseudomonas alcaligenes</name>
    <name type="common">Pseudomonas alcaligenes</name>
    <dbReference type="NCBI Taxonomy" id="43263"/>
    <lineage>
        <taxon>Bacteria</taxon>
        <taxon>Pseudomonadati</taxon>
        <taxon>Pseudomonadota</taxon>
        <taxon>Gammaproteobacteria</taxon>
        <taxon>Pseudomonadales</taxon>
        <taxon>Pseudomonadaceae</taxon>
        <taxon>Aquipseudomonas</taxon>
    </lineage>
</organism>